<feature type="domain" description="RecA family profile 1" evidence="11">
    <location>
        <begin position="1"/>
        <end position="137"/>
    </location>
</feature>
<organism evidence="12 13">
    <name type="scientific">candidate division WWE3 bacterium RBG_19FT_COMBO_34_6</name>
    <dbReference type="NCBI Taxonomy" id="1802612"/>
    <lineage>
        <taxon>Bacteria</taxon>
        <taxon>Katanobacteria</taxon>
    </lineage>
</organism>
<dbReference type="GO" id="GO:0140664">
    <property type="term" value="F:ATP-dependent DNA damage sensor activity"/>
    <property type="evidence" value="ECO:0007669"/>
    <property type="project" value="InterPro"/>
</dbReference>
<evidence type="ECO:0000313" key="13">
    <source>
        <dbReference type="Proteomes" id="UP000178615"/>
    </source>
</evidence>
<dbReference type="Gene3D" id="3.40.50.300">
    <property type="entry name" value="P-loop containing nucleotide triphosphate hydrolases"/>
    <property type="match status" value="1"/>
</dbReference>
<keyword evidence="10" id="KW-0863">Zinc-finger</keyword>
<dbReference type="Proteomes" id="UP000178615">
    <property type="component" value="Unassembled WGS sequence"/>
</dbReference>
<sequence length="359" mass="39111">MGGGFVEGQVVLIAGSPGIGKSTLLTQIAKNMHDKNILYVCGEESPLQIKLRTERMSYKAENLILLPETNVDLVVDSIDSLEEKDKPSLIIIDSIQTLYSDDYSGMAGSVGQVRGSTIRIIDIAKRLGIPAILIGHVTKEGTVAGPMVLEHMVDTVLYLEGDSNHLFRTLKTAKNRFGPVSEVGIFEMSDTGMSEVTNASEYFLSDTENASGICTTVAMEGFRPIMFEIQALTIKTSFGFPKRTTSGYSTNRLYVLIATLEKRCGLKLSEYDVYLSISGGYKLSEYSCDLAVCLALASAVKDIPLKPKTIAFGECDLSGGVRKVPFENIRIKESSKLGYKNIISAKNSKSLNQAIRLAF</sequence>
<dbReference type="InterPro" id="IPR020568">
    <property type="entry name" value="Ribosomal_Su5_D2-typ_SF"/>
</dbReference>
<dbReference type="EMBL" id="MEUV01000013">
    <property type="protein sequence ID" value="OGC46139.1"/>
    <property type="molecule type" value="Genomic_DNA"/>
</dbReference>
<comment type="caution">
    <text evidence="12">The sequence shown here is derived from an EMBL/GenBank/DDBJ whole genome shotgun (WGS) entry which is preliminary data.</text>
</comment>
<dbReference type="Gene3D" id="3.30.230.10">
    <property type="match status" value="1"/>
</dbReference>
<name>A0A1F4UMI0_UNCKA</name>
<protein>
    <recommendedName>
        <fullName evidence="9 10">DNA repair protein RadA</fullName>
    </recommendedName>
</protein>
<dbReference type="PROSITE" id="PS50162">
    <property type="entry name" value="RECA_2"/>
    <property type="match status" value="1"/>
</dbReference>
<evidence type="ECO:0000256" key="4">
    <source>
        <dbReference type="ARBA" id="ARBA00022801"/>
    </source>
</evidence>
<dbReference type="GO" id="GO:0000725">
    <property type="term" value="P:recombinational repair"/>
    <property type="evidence" value="ECO:0007669"/>
    <property type="project" value="TreeGrafter"/>
</dbReference>
<evidence type="ECO:0000313" key="12">
    <source>
        <dbReference type="EMBL" id="OGC46139.1"/>
    </source>
</evidence>
<keyword evidence="10" id="KW-0862">Zinc</keyword>
<dbReference type="SUPFAM" id="SSF54211">
    <property type="entry name" value="Ribosomal protein S5 domain 2-like"/>
    <property type="match status" value="1"/>
</dbReference>
<dbReference type="InterPro" id="IPR003593">
    <property type="entry name" value="AAA+_ATPase"/>
</dbReference>
<evidence type="ECO:0000256" key="3">
    <source>
        <dbReference type="ARBA" id="ARBA00022763"/>
    </source>
</evidence>
<evidence type="ECO:0000256" key="9">
    <source>
        <dbReference type="NCBIfam" id="TIGR00416"/>
    </source>
</evidence>
<evidence type="ECO:0000256" key="10">
    <source>
        <dbReference type="RuleBase" id="RU003555"/>
    </source>
</evidence>
<dbReference type="PANTHER" id="PTHR32472:SF10">
    <property type="entry name" value="DNA REPAIR PROTEIN RADA-LIKE PROTEIN"/>
    <property type="match status" value="1"/>
</dbReference>
<gene>
    <name evidence="12" type="ORF">A2V49_00265</name>
</gene>
<keyword evidence="5 10" id="KW-0067">ATP-binding</keyword>
<evidence type="ECO:0000256" key="8">
    <source>
        <dbReference type="ARBA" id="ARBA00023204"/>
    </source>
</evidence>
<reference evidence="12 13" key="1">
    <citation type="journal article" date="2016" name="Nat. Commun.">
        <title>Thousands of microbial genomes shed light on interconnected biogeochemical processes in an aquifer system.</title>
        <authorList>
            <person name="Anantharaman K."/>
            <person name="Brown C.T."/>
            <person name="Hug L.A."/>
            <person name="Sharon I."/>
            <person name="Castelle C.J."/>
            <person name="Probst A.J."/>
            <person name="Thomas B.C."/>
            <person name="Singh A."/>
            <person name="Wilkins M.J."/>
            <person name="Karaoz U."/>
            <person name="Brodie E.L."/>
            <person name="Williams K.H."/>
            <person name="Hubbard S.S."/>
            <person name="Banfield J.F."/>
        </authorList>
    </citation>
    <scope>NUCLEOTIDE SEQUENCE [LARGE SCALE GENOMIC DNA]</scope>
</reference>
<comment type="function">
    <text evidence="10">DNA-dependent ATPase involved in processing of recombination intermediates, plays a role in repairing DNA breaks. Stimulates the branch migration of RecA-mediated strand transfer reactions, allowing the 3' invading strand to extend heteroduplex DNA faster. Binds ssDNA in the presence of ADP but not other nucleotides, has ATPase activity that is stimulated by ssDNA and various branched DNA structures, but inhibited by SSB. Does not have RecA's homology-searching function.</text>
</comment>
<accession>A0A1F4UMI0</accession>
<evidence type="ECO:0000256" key="2">
    <source>
        <dbReference type="ARBA" id="ARBA00022741"/>
    </source>
</evidence>
<keyword evidence="8 10" id="KW-0234">DNA repair</keyword>
<dbReference type="InterPro" id="IPR020588">
    <property type="entry name" value="RecA_ATP-bd"/>
</dbReference>
<evidence type="ECO:0000256" key="5">
    <source>
        <dbReference type="ARBA" id="ARBA00022840"/>
    </source>
</evidence>
<dbReference type="AlphaFoldDB" id="A0A1F4UMI0"/>
<keyword evidence="3 10" id="KW-0227">DNA damage</keyword>
<evidence type="ECO:0000256" key="6">
    <source>
        <dbReference type="ARBA" id="ARBA00023016"/>
    </source>
</evidence>
<dbReference type="GO" id="GO:0003684">
    <property type="term" value="F:damaged DNA binding"/>
    <property type="evidence" value="ECO:0007669"/>
    <property type="project" value="InterPro"/>
</dbReference>
<keyword evidence="1 10" id="KW-0479">Metal-binding</keyword>
<keyword evidence="4" id="KW-0378">Hydrolase</keyword>
<comment type="similarity">
    <text evidence="10">Belongs to the RecA family. RadA subfamily.</text>
</comment>
<keyword evidence="7 10" id="KW-0238">DNA-binding</keyword>
<dbReference type="SMART" id="SM00382">
    <property type="entry name" value="AAA"/>
    <property type="match status" value="1"/>
</dbReference>
<dbReference type="InterPro" id="IPR004504">
    <property type="entry name" value="DNA_repair_RadA"/>
</dbReference>
<dbReference type="NCBIfam" id="TIGR00416">
    <property type="entry name" value="sms"/>
    <property type="match status" value="1"/>
</dbReference>
<dbReference type="SUPFAM" id="SSF52540">
    <property type="entry name" value="P-loop containing nucleoside triphosphate hydrolases"/>
    <property type="match status" value="1"/>
</dbReference>
<evidence type="ECO:0000259" key="11">
    <source>
        <dbReference type="PROSITE" id="PS50162"/>
    </source>
</evidence>
<dbReference type="GO" id="GO:0008270">
    <property type="term" value="F:zinc ion binding"/>
    <property type="evidence" value="ECO:0007669"/>
    <property type="project" value="UniProtKB-KW"/>
</dbReference>
<dbReference type="Pfam" id="PF13481">
    <property type="entry name" value="AAA_25"/>
    <property type="match status" value="1"/>
</dbReference>
<keyword evidence="2 10" id="KW-0547">Nucleotide-binding</keyword>
<evidence type="ECO:0000256" key="7">
    <source>
        <dbReference type="ARBA" id="ARBA00023125"/>
    </source>
</evidence>
<keyword evidence="6" id="KW-0346">Stress response</keyword>
<proteinExistence type="inferred from homology"/>
<dbReference type="GO" id="GO:0016787">
    <property type="term" value="F:hydrolase activity"/>
    <property type="evidence" value="ECO:0007669"/>
    <property type="project" value="UniProtKB-KW"/>
</dbReference>
<dbReference type="PANTHER" id="PTHR32472">
    <property type="entry name" value="DNA REPAIR PROTEIN RADA"/>
    <property type="match status" value="1"/>
</dbReference>
<dbReference type="GO" id="GO:0005829">
    <property type="term" value="C:cytosol"/>
    <property type="evidence" value="ECO:0007669"/>
    <property type="project" value="TreeGrafter"/>
</dbReference>
<dbReference type="PRINTS" id="PR01874">
    <property type="entry name" value="DNAREPAIRADA"/>
</dbReference>
<evidence type="ECO:0000256" key="1">
    <source>
        <dbReference type="ARBA" id="ARBA00022723"/>
    </source>
</evidence>
<dbReference type="GO" id="GO:0005524">
    <property type="term" value="F:ATP binding"/>
    <property type="evidence" value="ECO:0007669"/>
    <property type="project" value="UniProtKB-UniRule"/>
</dbReference>
<dbReference type="InterPro" id="IPR014721">
    <property type="entry name" value="Ribsml_uS5_D2-typ_fold_subgr"/>
</dbReference>
<dbReference type="InterPro" id="IPR027417">
    <property type="entry name" value="P-loop_NTPase"/>
</dbReference>